<dbReference type="AlphaFoldDB" id="Q4SGK7"/>
<proteinExistence type="predicted"/>
<reference evidence="2" key="1">
    <citation type="journal article" date="2004" name="Nature">
        <title>Genome duplication in the teleost fish Tetraodon nigroviridis reveals the early vertebrate proto-karyotype.</title>
        <authorList>
            <person name="Jaillon O."/>
            <person name="Aury J.-M."/>
            <person name="Brunet F."/>
            <person name="Petit J.-L."/>
            <person name="Stange-Thomann N."/>
            <person name="Mauceli E."/>
            <person name="Bouneau L."/>
            <person name="Fischer C."/>
            <person name="Ozouf-Costaz C."/>
            <person name="Bernot A."/>
            <person name="Nicaud S."/>
            <person name="Jaffe D."/>
            <person name="Fisher S."/>
            <person name="Lutfalla G."/>
            <person name="Dossat C."/>
            <person name="Segurens B."/>
            <person name="Dasilva C."/>
            <person name="Salanoubat M."/>
            <person name="Levy M."/>
            <person name="Boudet N."/>
            <person name="Castellano S."/>
            <person name="Anthouard V."/>
            <person name="Jubin C."/>
            <person name="Castelli V."/>
            <person name="Katinka M."/>
            <person name="Vacherie B."/>
            <person name="Biemont C."/>
            <person name="Skalli Z."/>
            <person name="Cattolico L."/>
            <person name="Poulain J."/>
            <person name="De Berardinis V."/>
            <person name="Cruaud C."/>
            <person name="Duprat S."/>
            <person name="Brottier P."/>
            <person name="Coutanceau J.-P."/>
            <person name="Gouzy J."/>
            <person name="Parra G."/>
            <person name="Lardier G."/>
            <person name="Chapple C."/>
            <person name="McKernan K.J."/>
            <person name="McEwan P."/>
            <person name="Bosak S."/>
            <person name="Kellis M."/>
            <person name="Volff J.-N."/>
            <person name="Guigo R."/>
            <person name="Zody M.C."/>
            <person name="Mesirov J."/>
            <person name="Lindblad-Toh K."/>
            <person name="Birren B."/>
            <person name="Nusbaum C."/>
            <person name="Kahn D."/>
            <person name="Robinson-Rechavi M."/>
            <person name="Laudet V."/>
            <person name="Schachter V."/>
            <person name="Quetier F."/>
            <person name="Saurin W."/>
            <person name="Scarpelli C."/>
            <person name="Wincker P."/>
            <person name="Lander E.S."/>
            <person name="Weissenbach J."/>
            <person name="Roest Crollius H."/>
        </authorList>
    </citation>
    <scope>NUCLEOTIDE SEQUENCE [LARGE SCALE GENOMIC DNA]</scope>
</reference>
<accession>Q4SGK7</accession>
<feature type="region of interest" description="Disordered" evidence="1">
    <location>
        <begin position="206"/>
        <end position="237"/>
    </location>
</feature>
<sequence>MAPGLHVYLWKRPRSAGDEENGYLVPQLKRQSRGHPLSPEPGRDACDSEGIVNKYEPSQELQLLILLTVAVNHHLKMAAPVAQASVDLLRDGQAQGLVAPIQQAELQPTPFRPEIRFRARLLPLAPTPNADWPSANQRLVYILHVQATFSSFLAFKSAAPLSVSTPLAHAGDQSETPAAAGRRRELINMQVSIQWQGVFTLPSRREVRSCTGRETAARRSEPRSSQAGSRSPTASID</sequence>
<dbReference type="OrthoDB" id="8960999at2759"/>
<comment type="caution">
    <text evidence="2">The sequence shown here is derived from an EMBL/GenBank/DDBJ whole genome shotgun (WGS) entry which is preliminary data.</text>
</comment>
<protein>
    <submittedName>
        <fullName evidence="2">(spotted green pufferfish) hypothetical protein</fullName>
    </submittedName>
</protein>
<reference evidence="2" key="2">
    <citation type="submission" date="2004-02" db="EMBL/GenBank/DDBJ databases">
        <authorList>
            <consortium name="Genoscope"/>
            <consortium name="Whitehead Institute Centre for Genome Research"/>
        </authorList>
    </citation>
    <scope>NUCLEOTIDE SEQUENCE</scope>
</reference>
<dbReference type="KEGG" id="tng:GSTEN00018587G001"/>
<gene>
    <name evidence="2" type="ORF">GSTENG00018587001</name>
</gene>
<organism evidence="2">
    <name type="scientific">Tetraodon nigroviridis</name>
    <name type="common">Spotted green pufferfish</name>
    <name type="synonym">Chelonodon nigroviridis</name>
    <dbReference type="NCBI Taxonomy" id="99883"/>
    <lineage>
        <taxon>Eukaryota</taxon>
        <taxon>Metazoa</taxon>
        <taxon>Chordata</taxon>
        <taxon>Craniata</taxon>
        <taxon>Vertebrata</taxon>
        <taxon>Euteleostomi</taxon>
        <taxon>Actinopterygii</taxon>
        <taxon>Neopterygii</taxon>
        <taxon>Teleostei</taxon>
        <taxon>Neoteleostei</taxon>
        <taxon>Acanthomorphata</taxon>
        <taxon>Eupercaria</taxon>
        <taxon>Tetraodontiformes</taxon>
        <taxon>Tetradontoidea</taxon>
        <taxon>Tetraodontidae</taxon>
        <taxon>Tetraodon</taxon>
    </lineage>
</organism>
<name>Q4SGK7_TETNG</name>
<evidence type="ECO:0000256" key="1">
    <source>
        <dbReference type="SAM" id="MobiDB-lite"/>
    </source>
</evidence>
<feature type="compositionally biased region" description="Polar residues" evidence="1">
    <location>
        <begin position="223"/>
        <end position="237"/>
    </location>
</feature>
<evidence type="ECO:0000313" key="2">
    <source>
        <dbReference type="EMBL" id="CAG00225.1"/>
    </source>
</evidence>
<dbReference type="EMBL" id="CAAE01014593">
    <property type="protein sequence ID" value="CAG00225.1"/>
    <property type="molecule type" value="Genomic_DNA"/>
</dbReference>